<evidence type="ECO:0000259" key="8">
    <source>
        <dbReference type="PROSITE" id="PS50811"/>
    </source>
</evidence>
<feature type="compositionally biased region" description="Basic and acidic residues" evidence="7">
    <location>
        <begin position="252"/>
        <end position="266"/>
    </location>
</feature>
<dbReference type="Pfam" id="PF03106">
    <property type="entry name" value="WRKY"/>
    <property type="match status" value="2"/>
</dbReference>
<feature type="compositionally biased region" description="Polar residues" evidence="7">
    <location>
        <begin position="165"/>
        <end position="186"/>
    </location>
</feature>
<dbReference type="FunFam" id="2.20.25.80:FF:000006">
    <property type="entry name" value="WRKY transcription factor"/>
    <property type="match status" value="1"/>
</dbReference>
<evidence type="ECO:0000256" key="7">
    <source>
        <dbReference type="SAM" id="MobiDB-lite"/>
    </source>
</evidence>
<dbReference type="InterPro" id="IPR003657">
    <property type="entry name" value="WRKY_dom"/>
</dbReference>
<dbReference type="GO" id="GO:0043565">
    <property type="term" value="F:sequence-specific DNA binding"/>
    <property type="evidence" value="ECO:0007669"/>
    <property type="project" value="InterPro"/>
</dbReference>
<evidence type="ECO:0000313" key="10">
    <source>
        <dbReference type="Proteomes" id="UP000834106"/>
    </source>
</evidence>
<feature type="compositionally biased region" description="Polar residues" evidence="7">
    <location>
        <begin position="443"/>
        <end position="457"/>
    </location>
</feature>
<evidence type="ECO:0000256" key="3">
    <source>
        <dbReference type="ARBA" id="ARBA00023015"/>
    </source>
</evidence>
<feature type="region of interest" description="Disordered" evidence="7">
    <location>
        <begin position="252"/>
        <end position="333"/>
    </location>
</feature>
<dbReference type="SMART" id="SM00774">
    <property type="entry name" value="WRKY"/>
    <property type="match status" value="2"/>
</dbReference>
<dbReference type="AlphaFoldDB" id="A0AAD2ALB2"/>
<evidence type="ECO:0000256" key="2">
    <source>
        <dbReference type="ARBA" id="ARBA00022737"/>
    </source>
</evidence>
<keyword evidence="10" id="KW-1185">Reference proteome</keyword>
<keyword evidence="6" id="KW-0539">Nucleus</keyword>
<dbReference type="GO" id="GO:0005634">
    <property type="term" value="C:nucleus"/>
    <property type="evidence" value="ECO:0007669"/>
    <property type="project" value="UniProtKB-SubCell"/>
</dbReference>
<dbReference type="InterPro" id="IPR044810">
    <property type="entry name" value="WRKY_plant"/>
</dbReference>
<comment type="subcellular location">
    <subcellularLocation>
        <location evidence="1">Nucleus</location>
    </subcellularLocation>
</comment>
<accession>A0AAD2ALB2</accession>
<dbReference type="GO" id="GO:0003700">
    <property type="term" value="F:DNA-binding transcription factor activity"/>
    <property type="evidence" value="ECO:0007669"/>
    <property type="project" value="InterPro"/>
</dbReference>
<dbReference type="Gene3D" id="2.20.25.80">
    <property type="entry name" value="WRKY domain"/>
    <property type="match status" value="2"/>
</dbReference>
<feature type="compositionally biased region" description="Basic and acidic residues" evidence="7">
    <location>
        <begin position="1"/>
        <end position="37"/>
    </location>
</feature>
<evidence type="ECO:0000256" key="5">
    <source>
        <dbReference type="ARBA" id="ARBA00023163"/>
    </source>
</evidence>
<evidence type="ECO:0000256" key="1">
    <source>
        <dbReference type="ARBA" id="ARBA00004123"/>
    </source>
</evidence>
<feature type="region of interest" description="Disordered" evidence="7">
    <location>
        <begin position="1"/>
        <end position="45"/>
    </location>
</feature>
<feature type="domain" description="WRKY" evidence="8">
    <location>
        <begin position="360"/>
        <end position="425"/>
    </location>
</feature>
<dbReference type="PANTHER" id="PTHR31221">
    <property type="entry name" value="WRKY TRANSCRIPTION FACTOR PROTEIN 1-RELATED"/>
    <property type="match status" value="1"/>
</dbReference>
<protein>
    <recommendedName>
        <fullName evidence="8">WRKY domain-containing protein</fullName>
    </recommendedName>
</protein>
<proteinExistence type="predicted"/>
<dbReference type="EMBL" id="OU503058">
    <property type="protein sequence ID" value="CAI9787417.1"/>
    <property type="molecule type" value="Genomic_DNA"/>
</dbReference>
<feature type="domain" description="WRKY" evidence="8">
    <location>
        <begin position="191"/>
        <end position="255"/>
    </location>
</feature>
<feature type="compositionally biased region" description="Basic and acidic residues" evidence="7">
    <location>
        <begin position="319"/>
        <end position="331"/>
    </location>
</feature>
<dbReference type="SUPFAM" id="SSF118290">
    <property type="entry name" value="WRKY DNA-binding domain"/>
    <property type="match status" value="2"/>
</dbReference>
<feature type="region of interest" description="Disordered" evidence="7">
    <location>
        <begin position="108"/>
        <end position="194"/>
    </location>
</feature>
<sequence length="457" mass="50734">MNERASKTVEGTKMENSKPHREEEIREKIGKDDEQSRESSYFPVQGTSIGVAVESKDSEFEVLPSAQLSESDFKSNFTFSSEHLSEVPVEYSLQPLVSDDELKDQVRVTLEEPLIGNTSQSPDVETRNQIKVSDGPSKLNLSPTSASQNISPGSSSALQERKSSSIENGNNSSLAEQDRQYSSNPKLLSAPKLKTSTDGYNWRKYGQKQVKSPEGSRSYYRCTFSECYAKKIECCDQFGNVIEIVYRSHHNHDPPQKVNCTRESRHASSVVPANESDNEARPLRAINDSSLEKPSMEMAQIPETKRQDATNSDETGEISTKEEHVNEIELKKRQKKSVTGDMVTIAKPGKKPKTVVEEAGDVGISGDGYRWRKYGQKMVKGNHHPRNYYRCTSAGCPVRKHTERATDSSSAVIVSYTGVHDHEMPVPKKTRGPTSDPLVATASPGSLNNVQINETEA</sequence>
<organism evidence="9 10">
    <name type="scientific">Fraxinus pennsylvanica</name>
    <dbReference type="NCBI Taxonomy" id="56036"/>
    <lineage>
        <taxon>Eukaryota</taxon>
        <taxon>Viridiplantae</taxon>
        <taxon>Streptophyta</taxon>
        <taxon>Embryophyta</taxon>
        <taxon>Tracheophyta</taxon>
        <taxon>Spermatophyta</taxon>
        <taxon>Magnoliopsida</taxon>
        <taxon>eudicotyledons</taxon>
        <taxon>Gunneridae</taxon>
        <taxon>Pentapetalae</taxon>
        <taxon>asterids</taxon>
        <taxon>lamiids</taxon>
        <taxon>Lamiales</taxon>
        <taxon>Oleaceae</taxon>
        <taxon>Oleeae</taxon>
        <taxon>Fraxinus</taxon>
    </lineage>
</organism>
<feature type="compositionally biased region" description="Polar residues" evidence="7">
    <location>
        <begin position="139"/>
        <end position="158"/>
    </location>
</feature>
<keyword evidence="3" id="KW-0805">Transcription regulation</keyword>
<evidence type="ECO:0000256" key="4">
    <source>
        <dbReference type="ARBA" id="ARBA00023125"/>
    </source>
</evidence>
<keyword evidence="5" id="KW-0804">Transcription</keyword>
<dbReference type="PANTHER" id="PTHR31221:SF150">
    <property type="entry name" value="WRKY TRANSCRIPTION FACTOR 32-RELATED"/>
    <property type="match status" value="1"/>
</dbReference>
<gene>
    <name evidence="9" type="ORF">FPE_LOCUS34847</name>
</gene>
<keyword evidence="2" id="KW-0677">Repeat</keyword>
<dbReference type="Proteomes" id="UP000834106">
    <property type="component" value="Chromosome 23"/>
</dbReference>
<reference evidence="9" key="1">
    <citation type="submission" date="2023-05" db="EMBL/GenBank/DDBJ databases">
        <authorList>
            <person name="Huff M."/>
        </authorList>
    </citation>
    <scope>NUCLEOTIDE SEQUENCE</scope>
</reference>
<keyword evidence="4" id="KW-0238">DNA-binding</keyword>
<dbReference type="PROSITE" id="PS50811">
    <property type="entry name" value="WRKY"/>
    <property type="match status" value="2"/>
</dbReference>
<feature type="compositionally biased region" description="Polar residues" evidence="7">
    <location>
        <begin position="116"/>
        <end position="131"/>
    </location>
</feature>
<feature type="region of interest" description="Disordered" evidence="7">
    <location>
        <begin position="419"/>
        <end position="457"/>
    </location>
</feature>
<evidence type="ECO:0000313" key="9">
    <source>
        <dbReference type="EMBL" id="CAI9787417.1"/>
    </source>
</evidence>
<evidence type="ECO:0000256" key="6">
    <source>
        <dbReference type="ARBA" id="ARBA00023242"/>
    </source>
</evidence>
<name>A0AAD2ALB2_9LAMI</name>
<dbReference type="InterPro" id="IPR036576">
    <property type="entry name" value="WRKY_dom_sf"/>
</dbReference>